<evidence type="ECO:0000256" key="1">
    <source>
        <dbReference type="SAM" id="MobiDB-lite"/>
    </source>
</evidence>
<dbReference type="Proteomes" id="UP000008851">
    <property type="component" value="Chromosome"/>
</dbReference>
<organism evidence="2 3">
    <name type="scientific">Xanthomonas oryzae pv. oryzicola (strain BLS256)</name>
    <dbReference type="NCBI Taxonomy" id="383407"/>
    <lineage>
        <taxon>Bacteria</taxon>
        <taxon>Pseudomonadati</taxon>
        <taxon>Pseudomonadota</taxon>
        <taxon>Gammaproteobacteria</taxon>
        <taxon>Lysobacterales</taxon>
        <taxon>Lysobacteraceae</taxon>
        <taxon>Xanthomonas</taxon>
    </lineage>
</organism>
<reference evidence="2 3" key="1">
    <citation type="journal article" date="2011" name="J. Bacteriol.">
        <title>Two new complete genome sequences offer insight into host and tissue specificity of plant pathogenic Xanthomonas spp.</title>
        <authorList>
            <person name="Bogdanove A.J."/>
            <person name="Koebnik R."/>
            <person name="Lu H."/>
            <person name="Furutani A."/>
            <person name="Angiuoli S.V."/>
            <person name="Patil P.B."/>
            <person name="Van Sluys M.A."/>
            <person name="Ryan R.P."/>
            <person name="Meyer D.F."/>
            <person name="Han S.W."/>
            <person name="Aparna G."/>
            <person name="Rajaram M."/>
            <person name="Delcher A.L."/>
            <person name="Phillippy A.M."/>
            <person name="Puiu D."/>
            <person name="Schatz M.C."/>
            <person name="Shumway M."/>
            <person name="Sommer D.D."/>
            <person name="Trapnell C."/>
            <person name="Benahmed F."/>
            <person name="Dimitrov G."/>
            <person name="Madupu R."/>
            <person name="Radune D."/>
            <person name="Sullivan S."/>
            <person name="Jha G."/>
            <person name="Ishihara H."/>
            <person name="Lee S.W."/>
            <person name="Pandey A."/>
            <person name="Sharma V."/>
            <person name="Sriariyanun M."/>
            <person name="Szurek B."/>
            <person name="Vera-Cruz C.M."/>
            <person name="Dorman K.S."/>
            <person name="Ronald P.C."/>
            <person name="Verdier V."/>
            <person name="Dow J.M."/>
            <person name="Sonti R.V."/>
            <person name="Tsuge S."/>
            <person name="Brendel V.P."/>
            <person name="Rabinowicz P.D."/>
            <person name="Leach J.E."/>
            <person name="White F.F."/>
            <person name="Salzberg S.L."/>
        </authorList>
    </citation>
    <scope>NUCLEOTIDE SEQUENCE [LARGE SCALE GENOMIC DNA]</scope>
    <source>
        <strain evidence="2 3">BLS256</strain>
    </source>
</reference>
<protein>
    <submittedName>
        <fullName evidence="2">Uncharacterized protein</fullName>
    </submittedName>
</protein>
<dbReference type="EMBL" id="CP003057">
    <property type="protein sequence ID" value="AEQ96163.1"/>
    <property type="molecule type" value="Genomic_DNA"/>
</dbReference>
<gene>
    <name evidence="2" type="ORF">XOC_2014</name>
</gene>
<feature type="region of interest" description="Disordered" evidence="1">
    <location>
        <begin position="38"/>
        <end position="75"/>
    </location>
</feature>
<dbReference type="KEGG" id="xor:XOC_2014"/>
<accession>G7TCI4</accession>
<proteinExistence type="predicted"/>
<evidence type="ECO:0000313" key="3">
    <source>
        <dbReference type="Proteomes" id="UP000008851"/>
    </source>
</evidence>
<dbReference type="HOGENOM" id="CLU_2670214_0_0_6"/>
<sequence length="75" mass="7964">MMGGVELLQRLEHRRIHDLLHASGTKSIASPCCRTVDGCADRPATPSHARQTGGPRELQLPTTSPASALRAPSPP</sequence>
<name>G7TCI4_XANOB</name>
<dbReference type="AlphaFoldDB" id="G7TCI4"/>
<evidence type="ECO:0000313" key="2">
    <source>
        <dbReference type="EMBL" id="AEQ96163.1"/>
    </source>
</evidence>
<feature type="compositionally biased region" description="Low complexity" evidence="1">
    <location>
        <begin position="61"/>
        <end position="75"/>
    </location>
</feature>